<organism evidence="2 3">
    <name type="scientific">Methylotuvimicrobium buryatense</name>
    <name type="common">Methylomicrobium buryatense</name>
    <dbReference type="NCBI Taxonomy" id="95641"/>
    <lineage>
        <taxon>Bacteria</taxon>
        <taxon>Pseudomonadati</taxon>
        <taxon>Pseudomonadota</taxon>
        <taxon>Gammaproteobacteria</taxon>
        <taxon>Methylococcales</taxon>
        <taxon>Methylococcaceae</taxon>
        <taxon>Methylotuvimicrobium</taxon>
    </lineage>
</organism>
<reference evidence="3" key="1">
    <citation type="journal article" date="2019" name="J. Bacteriol.">
        <title>A Mutagenic Screen Identifies a TonB-Dependent Receptor Required for the Lanthanide Metal Switch in the Type I Methanotroph 'Methylotuvimicrobium buryatense' 5GB1C.</title>
        <authorList>
            <person name="Groom J.D."/>
            <person name="Ford S.M."/>
            <person name="Pesesky M.W."/>
            <person name="Lidstrom M.E."/>
        </authorList>
    </citation>
    <scope>NUCLEOTIDE SEQUENCE [LARGE SCALE GENOMIC DNA]</scope>
    <source>
        <strain evidence="3">5GB1C</strain>
    </source>
</reference>
<evidence type="ECO:0000313" key="3">
    <source>
        <dbReference type="Proteomes" id="UP000305881"/>
    </source>
</evidence>
<keyword evidence="1" id="KW-0812">Transmembrane</keyword>
<gene>
    <name evidence="2" type="ORF">EQU24_00925</name>
</gene>
<sequence length="81" mass="9113">MNIKALPSLHWISPIPTGMQRFSLKFGAMAKRLIKTVLNNTALIRLKYNFFGVILPGILTLNVFHGIGISRHSIINPKSRE</sequence>
<protein>
    <submittedName>
        <fullName evidence="2">Uncharacterized protein</fullName>
    </submittedName>
</protein>
<name>A0A4P9UJ20_METBY</name>
<feature type="transmembrane region" description="Helical" evidence="1">
    <location>
        <begin position="48"/>
        <end position="70"/>
    </location>
</feature>
<dbReference type="Proteomes" id="UP000305881">
    <property type="component" value="Chromosome"/>
</dbReference>
<keyword evidence="1" id="KW-1133">Transmembrane helix</keyword>
<dbReference type="KEGG" id="mbur:EQU24_00925"/>
<proteinExistence type="predicted"/>
<keyword evidence="3" id="KW-1185">Reference proteome</keyword>
<dbReference type="EMBL" id="CP035467">
    <property type="protein sequence ID" value="QCW80977.1"/>
    <property type="molecule type" value="Genomic_DNA"/>
</dbReference>
<evidence type="ECO:0000313" key="2">
    <source>
        <dbReference type="EMBL" id="QCW80977.1"/>
    </source>
</evidence>
<evidence type="ECO:0000256" key="1">
    <source>
        <dbReference type="SAM" id="Phobius"/>
    </source>
</evidence>
<dbReference type="RefSeq" id="WP_138767049.1">
    <property type="nucleotide sequence ID" value="NZ_CP035467.1"/>
</dbReference>
<dbReference type="AlphaFoldDB" id="A0A4P9UJ20"/>
<accession>A0A4P9UJ20</accession>
<keyword evidence="1" id="KW-0472">Membrane</keyword>